<organism evidence="2 3">
    <name type="scientific">Xanthomonas arboricola pv. pruni str. MAFF 311562</name>
    <dbReference type="NCBI Taxonomy" id="1414836"/>
    <lineage>
        <taxon>Bacteria</taxon>
        <taxon>Pseudomonadati</taxon>
        <taxon>Pseudomonadota</taxon>
        <taxon>Gammaproteobacteria</taxon>
        <taxon>Lysobacterales</taxon>
        <taxon>Lysobacteraceae</taxon>
        <taxon>Xanthomonas</taxon>
    </lineage>
</organism>
<proteinExistence type="predicted"/>
<dbReference type="AlphaFoldDB" id="W4S1I3"/>
<accession>W4S1I3</accession>
<evidence type="ECO:0000256" key="1">
    <source>
        <dbReference type="SAM" id="MobiDB-lite"/>
    </source>
</evidence>
<reference evidence="2 3" key="1">
    <citation type="submission" date="2014-01" db="EMBL/GenBank/DDBJ databases">
        <title>Genome sequence and analysis of Xanthomonas arboricola pv. pruni.</title>
        <authorList>
            <person name="Fujikawa T."/>
            <person name="Nakazono-Nagaoka E."/>
        </authorList>
    </citation>
    <scope>NUCLEOTIDE SEQUENCE [LARGE SCALE GENOMIC DNA]</scope>
    <source>
        <strain evidence="3">MAFF 311562</strain>
    </source>
</reference>
<gene>
    <name evidence="2" type="ORF">XPU_1306</name>
</gene>
<comment type="caution">
    <text evidence="2">The sequence shown here is derived from an EMBL/GenBank/DDBJ whole genome shotgun (WGS) entry which is preliminary data.</text>
</comment>
<dbReference type="EMBL" id="BAVB01000226">
    <property type="protein sequence ID" value="GAE49774.1"/>
    <property type="molecule type" value="Genomic_DNA"/>
</dbReference>
<dbReference type="Proteomes" id="UP000019143">
    <property type="component" value="Unassembled WGS sequence"/>
</dbReference>
<name>W4S1I3_9XANT</name>
<evidence type="ECO:0000313" key="3">
    <source>
        <dbReference type="Proteomes" id="UP000019143"/>
    </source>
</evidence>
<sequence length="79" mass="8491">MQQASLQARGRQRELHCIHRQRGRALGGAQAQQYSENMRHGDVRSGGLRLERPTAVLPANDAAQDCAIAGLDAAAGEKV</sequence>
<evidence type="ECO:0000313" key="2">
    <source>
        <dbReference type="EMBL" id="GAE49774.1"/>
    </source>
</evidence>
<protein>
    <submittedName>
        <fullName evidence="2">Uncharacterized protein</fullName>
    </submittedName>
</protein>
<feature type="region of interest" description="Disordered" evidence="1">
    <location>
        <begin position="22"/>
        <end position="45"/>
    </location>
</feature>